<name>A0A1E7KHQ9_9ACTN</name>
<evidence type="ECO:0000313" key="3">
    <source>
        <dbReference type="Proteomes" id="UP000176101"/>
    </source>
</evidence>
<proteinExistence type="predicted"/>
<gene>
    <name evidence="2" type="ORF">AN216_11635</name>
</gene>
<accession>A0A1E7KHQ9</accession>
<comment type="caution">
    <text evidence="2">The sequence shown here is derived from an EMBL/GenBank/DDBJ whole genome shotgun (WGS) entry which is preliminary data.</text>
</comment>
<evidence type="ECO:0000313" key="2">
    <source>
        <dbReference type="EMBL" id="OEV03502.1"/>
    </source>
</evidence>
<feature type="region of interest" description="Disordered" evidence="1">
    <location>
        <begin position="34"/>
        <end position="66"/>
    </location>
</feature>
<sequence length="183" mass="19591">MARSSGSAGMIVTVLTALSMGVVSFFAYQASAALDKPSGSDKPSASPSEKESDEKAKQQLPKRSGAGERVVYALERDRVWIVNERRKVERTYRVWPSSVDPKPGTYQVTSRSSHVTGSDGEAIENVVRFASVGPTVIGFSAALDGSKPKLRPGEKTGGVRQRTADGDEMWVFATIGTKVVVTP</sequence>
<protein>
    <recommendedName>
        <fullName evidence="4">L,D-transpeptidase</fullName>
    </recommendedName>
</protein>
<dbReference type="STRING" id="1075402.AN216_11635"/>
<dbReference type="RefSeq" id="WP_070196567.1">
    <property type="nucleotide sequence ID" value="NZ_LJGU01000119.1"/>
</dbReference>
<dbReference type="Proteomes" id="UP000176101">
    <property type="component" value="Unassembled WGS sequence"/>
</dbReference>
<reference evidence="2 3" key="1">
    <citation type="journal article" date="2016" name="Front. Microbiol.">
        <title>Comparative Genomics Analysis of Streptomyces Species Reveals Their Adaptation to the Marine Environment and Their Diversity at the Genomic Level.</title>
        <authorList>
            <person name="Tian X."/>
            <person name="Zhang Z."/>
            <person name="Yang T."/>
            <person name="Chen M."/>
            <person name="Li J."/>
            <person name="Chen F."/>
            <person name="Yang J."/>
            <person name="Li W."/>
            <person name="Zhang B."/>
            <person name="Zhang Z."/>
            <person name="Wu J."/>
            <person name="Zhang C."/>
            <person name="Long L."/>
            <person name="Xiao J."/>
        </authorList>
    </citation>
    <scope>NUCLEOTIDE SEQUENCE [LARGE SCALE GENOMIC DNA]</scope>
    <source>
        <strain evidence="2 3">SCSIO 02100</strain>
    </source>
</reference>
<keyword evidence="3" id="KW-1185">Reference proteome</keyword>
<dbReference type="AlphaFoldDB" id="A0A1E7KHQ9"/>
<feature type="compositionally biased region" description="Basic and acidic residues" evidence="1">
    <location>
        <begin position="48"/>
        <end position="57"/>
    </location>
</feature>
<evidence type="ECO:0000256" key="1">
    <source>
        <dbReference type="SAM" id="MobiDB-lite"/>
    </source>
</evidence>
<dbReference type="EMBL" id="LJGU01000119">
    <property type="protein sequence ID" value="OEV03502.1"/>
    <property type="molecule type" value="Genomic_DNA"/>
</dbReference>
<dbReference type="OrthoDB" id="5242394at2"/>
<organism evidence="2 3">
    <name type="scientific">Streptomyces oceani</name>
    <dbReference type="NCBI Taxonomy" id="1075402"/>
    <lineage>
        <taxon>Bacteria</taxon>
        <taxon>Bacillati</taxon>
        <taxon>Actinomycetota</taxon>
        <taxon>Actinomycetes</taxon>
        <taxon>Kitasatosporales</taxon>
        <taxon>Streptomycetaceae</taxon>
        <taxon>Streptomyces</taxon>
    </lineage>
</organism>
<evidence type="ECO:0008006" key="4">
    <source>
        <dbReference type="Google" id="ProtNLM"/>
    </source>
</evidence>